<reference evidence="2 3" key="1">
    <citation type="submission" date="2020-04" db="EMBL/GenBank/DDBJ databases">
        <title>CFH 90308 Microbacterium sp.</title>
        <authorList>
            <person name="Nie G."/>
            <person name="Ming H."/>
            <person name="Xia T."/>
        </authorList>
    </citation>
    <scope>NUCLEOTIDE SEQUENCE [LARGE SCALE GENOMIC DNA]</scope>
    <source>
        <strain evidence="2 3">CFH 90308</strain>
    </source>
</reference>
<evidence type="ECO:0000313" key="2">
    <source>
        <dbReference type="EMBL" id="NLP85449.1"/>
    </source>
</evidence>
<dbReference type="Proteomes" id="UP001429745">
    <property type="component" value="Unassembled WGS sequence"/>
</dbReference>
<accession>A0ABX1KH45</accession>
<protein>
    <submittedName>
        <fullName evidence="2">Helix-turn-helix domain-containing protein</fullName>
    </submittedName>
</protein>
<sequence length="82" mass="9371">MNDGQVDHDDRHEAAVDIVELARILSVSTDTVYRKVRSGEIPGFKLGGVWRFFPSKVIAHLERPATDPWRQSARSRGRRRVT</sequence>
<dbReference type="InterPro" id="IPR009061">
    <property type="entry name" value="DNA-bd_dom_put_sf"/>
</dbReference>
<evidence type="ECO:0000259" key="1">
    <source>
        <dbReference type="Pfam" id="PF12728"/>
    </source>
</evidence>
<proteinExistence type="predicted"/>
<dbReference type="SUPFAM" id="SSF46955">
    <property type="entry name" value="Putative DNA-binding domain"/>
    <property type="match status" value="1"/>
</dbReference>
<dbReference type="EMBL" id="JABACI010000005">
    <property type="protein sequence ID" value="NLP85449.1"/>
    <property type="molecule type" value="Genomic_DNA"/>
</dbReference>
<dbReference type="InterPro" id="IPR041657">
    <property type="entry name" value="HTH_17"/>
</dbReference>
<comment type="caution">
    <text evidence="2">The sequence shown here is derived from an EMBL/GenBank/DDBJ whole genome shotgun (WGS) entry which is preliminary data.</text>
</comment>
<keyword evidence="3" id="KW-1185">Reference proteome</keyword>
<gene>
    <name evidence="2" type="ORF">HF576_16505</name>
</gene>
<name>A0ABX1KH45_9MICO</name>
<dbReference type="RefSeq" id="WP_168913939.1">
    <property type="nucleotide sequence ID" value="NZ_JABACI010000005.1"/>
</dbReference>
<feature type="domain" description="Helix-turn-helix" evidence="1">
    <location>
        <begin position="18"/>
        <end position="63"/>
    </location>
</feature>
<dbReference type="Pfam" id="PF12728">
    <property type="entry name" value="HTH_17"/>
    <property type="match status" value="1"/>
</dbReference>
<evidence type="ECO:0000313" key="3">
    <source>
        <dbReference type="Proteomes" id="UP001429745"/>
    </source>
</evidence>
<dbReference type="InterPro" id="IPR010093">
    <property type="entry name" value="SinI_DNA-bd"/>
</dbReference>
<organism evidence="2 3">
    <name type="scientific">Microbacterium salsuginis</name>
    <dbReference type="NCBI Taxonomy" id="2722803"/>
    <lineage>
        <taxon>Bacteria</taxon>
        <taxon>Bacillati</taxon>
        <taxon>Actinomycetota</taxon>
        <taxon>Actinomycetes</taxon>
        <taxon>Micrococcales</taxon>
        <taxon>Microbacteriaceae</taxon>
        <taxon>Microbacterium</taxon>
    </lineage>
</organism>
<dbReference type="NCBIfam" id="TIGR01764">
    <property type="entry name" value="excise"/>
    <property type="match status" value="1"/>
</dbReference>